<feature type="region of interest" description="Disordered" evidence="2">
    <location>
        <begin position="17"/>
        <end position="37"/>
    </location>
</feature>
<feature type="coiled-coil region" evidence="1">
    <location>
        <begin position="59"/>
        <end position="86"/>
    </location>
</feature>
<gene>
    <name evidence="3" type="ORF">TARUN_583</name>
</gene>
<name>A0A395NZV1_TRIAR</name>
<keyword evidence="4" id="KW-1185">Reference proteome</keyword>
<feature type="region of interest" description="Disordered" evidence="2">
    <location>
        <begin position="134"/>
        <end position="191"/>
    </location>
</feature>
<dbReference type="EMBL" id="PXOA01000036">
    <property type="protein sequence ID" value="RFU81635.1"/>
    <property type="molecule type" value="Genomic_DNA"/>
</dbReference>
<comment type="caution">
    <text evidence="3">The sequence shown here is derived from an EMBL/GenBank/DDBJ whole genome shotgun (WGS) entry which is preliminary data.</text>
</comment>
<evidence type="ECO:0000313" key="4">
    <source>
        <dbReference type="Proteomes" id="UP000266272"/>
    </source>
</evidence>
<dbReference type="AlphaFoldDB" id="A0A395NZV1"/>
<evidence type="ECO:0000313" key="3">
    <source>
        <dbReference type="EMBL" id="RFU81635.1"/>
    </source>
</evidence>
<reference evidence="3 4" key="1">
    <citation type="journal article" date="2018" name="PLoS Pathog.">
        <title>Evolution of structural diversity of trichothecenes, a family of toxins produced by plant pathogenic and entomopathogenic fungi.</title>
        <authorList>
            <person name="Proctor R.H."/>
            <person name="McCormick S.P."/>
            <person name="Kim H.S."/>
            <person name="Cardoza R.E."/>
            <person name="Stanley A.M."/>
            <person name="Lindo L."/>
            <person name="Kelly A."/>
            <person name="Brown D.W."/>
            <person name="Lee T."/>
            <person name="Vaughan M.M."/>
            <person name="Alexander N.J."/>
            <person name="Busman M."/>
            <person name="Gutierrez S."/>
        </authorList>
    </citation>
    <scope>NUCLEOTIDE SEQUENCE [LARGE SCALE GENOMIC DNA]</scope>
    <source>
        <strain evidence="3 4">IBT 40837</strain>
    </source>
</reference>
<evidence type="ECO:0000256" key="2">
    <source>
        <dbReference type="SAM" id="MobiDB-lite"/>
    </source>
</evidence>
<organism evidence="3 4">
    <name type="scientific">Trichoderma arundinaceum</name>
    <dbReference type="NCBI Taxonomy" id="490622"/>
    <lineage>
        <taxon>Eukaryota</taxon>
        <taxon>Fungi</taxon>
        <taxon>Dikarya</taxon>
        <taxon>Ascomycota</taxon>
        <taxon>Pezizomycotina</taxon>
        <taxon>Sordariomycetes</taxon>
        <taxon>Hypocreomycetidae</taxon>
        <taxon>Hypocreales</taxon>
        <taxon>Hypocreaceae</taxon>
        <taxon>Trichoderma</taxon>
    </lineage>
</organism>
<accession>A0A395NZV1</accession>
<dbReference type="OrthoDB" id="4900406at2759"/>
<keyword evidence="1" id="KW-0175">Coiled coil</keyword>
<proteinExistence type="predicted"/>
<protein>
    <submittedName>
        <fullName evidence="3">Uncharacterized protein</fullName>
    </submittedName>
</protein>
<sequence>MALVIGLVAAAARAISNHDHDRQHYSSSNPGYDSRYYNNNGYSSNSYNASPYAAYPSQMTGSRRACRRMNRKMRKAEREAREADMVMAFMGSGSRASPRSAMLVPPQHVDGGVPYMRHSDNLGARAMHPLESQGVTAGSHTSHMPPGPEGYQWRDAQSHARPASRGDRHAGFTSTEGLPTYEQVVRRSGKP</sequence>
<evidence type="ECO:0000256" key="1">
    <source>
        <dbReference type="SAM" id="Coils"/>
    </source>
</evidence>
<dbReference type="Proteomes" id="UP000266272">
    <property type="component" value="Unassembled WGS sequence"/>
</dbReference>